<protein>
    <submittedName>
        <fullName evidence="1">Uncharacterized protein</fullName>
    </submittedName>
</protein>
<reference evidence="1 2" key="1">
    <citation type="submission" date="2012-05" db="EMBL/GenBank/DDBJ databases">
        <authorList>
            <person name="Hilton J."/>
        </authorList>
    </citation>
    <scope>NUCLEOTIDE SEQUENCE [LARGE SCALE GENOMIC DNA]</scope>
    <source>
        <strain evidence="1 2">HH01</strain>
    </source>
</reference>
<reference evidence="2" key="2">
    <citation type="submission" date="2016-01" db="EMBL/GenBank/DDBJ databases">
        <title>Diatom-associated endosymboitic cyanobacterium lacks core nitrogen metabolism enzymes.</title>
        <authorList>
            <person name="Hilton J.A."/>
            <person name="Foster R.A."/>
            <person name="Tripp H.J."/>
            <person name="Carter B.J."/>
            <person name="Zehr J.P."/>
            <person name="Villareal T.A."/>
        </authorList>
    </citation>
    <scope>NUCLEOTIDE SEQUENCE [LARGE SCALE GENOMIC DNA]</scope>
    <source>
        <strain evidence="2">HH01</strain>
    </source>
</reference>
<gene>
    <name evidence="1" type="ORF">RINTHH_11810</name>
</gene>
<dbReference type="AlphaFoldDB" id="M1X5H3"/>
<name>M1X5H3_9NOST</name>
<organism evidence="1 2">
    <name type="scientific">Richelia intracellularis HH01</name>
    <dbReference type="NCBI Taxonomy" id="1165094"/>
    <lineage>
        <taxon>Bacteria</taxon>
        <taxon>Bacillati</taxon>
        <taxon>Cyanobacteriota</taxon>
        <taxon>Cyanophyceae</taxon>
        <taxon>Nostocales</taxon>
        <taxon>Nostocaceae</taxon>
        <taxon>Richelia</taxon>
    </lineage>
</organism>
<evidence type="ECO:0000313" key="2">
    <source>
        <dbReference type="Proteomes" id="UP000053051"/>
    </source>
</evidence>
<dbReference type="Proteomes" id="UP000053051">
    <property type="component" value="Unassembled WGS sequence"/>
</dbReference>
<comment type="caution">
    <text evidence="1">The sequence shown here is derived from an EMBL/GenBank/DDBJ whole genome shotgun (WGS) entry which is preliminary data.</text>
</comment>
<dbReference type="EMBL" id="CAIY01000044">
    <property type="protein sequence ID" value="CCH67336.1"/>
    <property type="molecule type" value="Genomic_DNA"/>
</dbReference>
<keyword evidence="2" id="KW-1185">Reference proteome</keyword>
<accession>M1X5H3</accession>
<evidence type="ECO:0000313" key="1">
    <source>
        <dbReference type="EMBL" id="CCH67336.1"/>
    </source>
</evidence>
<proteinExistence type="predicted"/>
<sequence>MVINSQEFSQMKLKILLTMLVRFGGKGENNNLFTPINTN</sequence>